<sequence length="93" mass="9758">MTASFPFHSDLPDTAEAGVYHTHPRCRIGQGIASASRVAGTGVGRRECPFCFMLGQFQANRALRGYSYLSALAGAVPGQGANMAGKGQEQPCP</sequence>
<dbReference type="EMBL" id="BAABDI010000013">
    <property type="protein sequence ID" value="GAA3975621.1"/>
    <property type="molecule type" value="Genomic_DNA"/>
</dbReference>
<protein>
    <submittedName>
        <fullName evidence="1">Uncharacterized protein</fullName>
    </submittedName>
</protein>
<proteinExistence type="predicted"/>
<accession>A0ABP7Q2V8</accession>
<organism evidence="1 2">
    <name type="scientific">Hymenobacter antarcticus</name>
    <dbReference type="NCBI Taxonomy" id="486270"/>
    <lineage>
        <taxon>Bacteria</taxon>
        <taxon>Pseudomonadati</taxon>
        <taxon>Bacteroidota</taxon>
        <taxon>Cytophagia</taxon>
        <taxon>Cytophagales</taxon>
        <taxon>Hymenobacteraceae</taxon>
        <taxon>Hymenobacter</taxon>
    </lineage>
</organism>
<reference evidence="2" key="1">
    <citation type="journal article" date="2019" name="Int. J. Syst. Evol. Microbiol.">
        <title>The Global Catalogue of Microorganisms (GCM) 10K type strain sequencing project: providing services to taxonomists for standard genome sequencing and annotation.</title>
        <authorList>
            <consortium name="The Broad Institute Genomics Platform"/>
            <consortium name="The Broad Institute Genome Sequencing Center for Infectious Disease"/>
            <person name="Wu L."/>
            <person name="Ma J."/>
        </authorList>
    </citation>
    <scope>NUCLEOTIDE SEQUENCE [LARGE SCALE GENOMIC DNA]</scope>
    <source>
        <strain evidence="2">JCM 17217</strain>
    </source>
</reference>
<comment type="caution">
    <text evidence="1">The sequence shown here is derived from an EMBL/GenBank/DDBJ whole genome shotgun (WGS) entry which is preliminary data.</text>
</comment>
<evidence type="ECO:0000313" key="1">
    <source>
        <dbReference type="EMBL" id="GAA3975621.1"/>
    </source>
</evidence>
<dbReference type="RefSeq" id="WP_345124041.1">
    <property type="nucleotide sequence ID" value="NZ_BAABDI010000013.1"/>
</dbReference>
<gene>
    <name evidence="1" type="ORF">GCM10022407_21460</name>
</gene>
<keyword evidence="2" id="KW-1185">Reference proteome</keyword>
<dbReference type="Proteomes" id="UP001501556">
    <property type="component" value="Unassembled WGS sequence"/>
</dbReference>
<name>A0ABP7Q2V8_9BACT</name>
<evidence type="ECO:0000313" key="2">
    <source>
        <dbReference type="Proteomes" id="UP001501556"/>
    </source>
</evidence>